<organism evidence="2 3">
    <name type="scientific">Ruminococcus bromii</name>
    <dbReference type="NCBI Taxonomy" id="40518"/>
    <lineage>
        <taxon>Bacteria</taxon>
        <taxon>Bacillati</taxon>
        <taxon>Bacillota</taxon>
        <taxon>Clostridia</taxon>
        <taxon>Eubacteriales</taxon>
        <taxon>Oscillospiraceae</taxon>
        <taxon>Ruminococcus</taxon>
    </lineage>
</organism>
<feature type="transmembrane region" description="Helical" evidence="1">
    <location>
        <begin position="6"/>
        <end position="29"/>
    </location>
</feature>
<dbReference type="EMBL" id="SNUZ01000014">
    <property type="protein sequence ID" value="MCL3788396.1"/>
    <property type="molecule type" value="Genomic_DNA"/>
</dbReference>
<comment type="caution">
    <text evidence="2">The sequence shown here is derived from an EMBL/GenBank/DDBJ whole genome shotgun (WGS) entry which is preliminary data.</text>
</comment>
<keyword evidence="1" id="KW-0472">Membrane</keyword>
<proteinExistence type="predicted"/>
<keyword evidence="3" id="KW-1185">Reference proteome</keyword>
<evidence type="ECO:0000313" key="2">
    <source>
        <dbReference type="EMBL" id="MCL3788396.1"/>
    </source>
</evidence>
<accession>A0ABT0NJF5</accession>
<keyword evidence="1" id="KW-1133">Transmembrane helix</keyword>
<protein>
    <submittedName>
        <fullName evidence="2">Uncharacterized protein</fullName>
    </submittedName>
</protein>
<evidence type="ECO:0000256" key="1">
    <source>
        <dbReference type="SAM" id="Phobius"/>
    </source>
</evidence>
<dbReference type="Proteomes" id="UP001056693">
    <property type="component" value="Unassembled WGS sequence"/>
</dbReference>
<sequence>MPKSKIVSSIIALVLGLCVVVFTIAYFSINGKHNREGYTFEGDFFNGTATLIGMENPKVMFNDSKNKQIPGVLQPGHLVTQDVWFKDNIWTTYEPD</sequence>
<dbReference type="RefSeq" id="WP_117930937.1">
    <property type="nucleotide sequence ID" value="NZ_SNUZ01000014.1"/>
</dbReference>
<gene>
    <name evidence="2" type="ORF">E2N93_10440</name>
</gene>
<reference evidence="2 3" key="1">
    <citation type="submission" date="2019-03" db="EMBL/GenBank/DDBJ databases">
        <authorList>
            <person name="Molinero N."/>
            <person name="Sanchez B."/>
            <person name="Walker A."/>
            <person name="Duncan S."/>
            <person name="Delgado S."/>
            <person name="Margolles A."/>
        </authorList>
    </citation>
    <scope>NUCLEOTIDE SEQUENCE [LARGE SCALE GENOMIC DNA]</scope>
    <source>
        <strain evidence="2 3">IPLA60002</strain>
    </source>
</reference>
<keyword evidence="1" id="KW-0812">Transmembrane</keyword>
<name>A0ABT0NJF5_9FIRM</name>
<evidence type="ECO:0000313" key="3">
    <source>
        <dbReference type="Proteomes" id="UP001056693"/>
    </source>
</evidence>